<accession>A0A383WMM5</accession>
<dbReference type="AlphaFoldDB" id="A0A383WMM5"/>
<gene>
    <name evidence="3" type="ORF">BQ4739_LOCUS18679</name>
    <name evidence="2" type="ORF">BQ4739_LOCUS9532</name>
</gene>
<dbReference type="EMBL" id="FNXT01000914">
    <property type="protein sequence ID" value="SZX69240.1"/>
    <property type="molecule type" value="Genomic_DNA"/>
</dbReference>
<feature type="region of interest" description="Disordered" evidence="1">
    <location>
        <begin position="798"/>
        <end position="819"/>
    </location>
</feature>
<evidence type="ECO:0000313" key="2">
    <source>
        <dbReference type="EMBL" id="SZX69240.1"/>
    </source>
</evidence>
<feature type="compositionally biased region" description="Low complexity" evidence="1">
    <location>
        <begin position="798"/>
        <end position="808"/>
    </location>
</feature>
<feature type="region of interest" description="Disordered" evidence="1">
    <location>
        <begin position="157"/>
        <end position="187"/>
    </location>
</feature>
<reference evidence="3 4" key="1">
    <citation type="submission" date="2016-10" db="EMBL/GenBank/DDBJ databases">
        <authorList>
            <person name="Cai Z."/>
        </authorList>
    </citation>
    <scope>NUCLEOTIDE SEQUENCE [LARGE SCALE GENOMIC DNA]</scope>
</reference>
<sequence>MTQQTSQALQAALAAAWQDASDSKDQVPLRSQKIAGMLSLLQASQQQPWFEGFLFEQVAATYPKQFRCLLDAVLQAHVAASPLHCGPVLQAFLQVPGCTNLNTPPRRDLAALLKAPSQLGSCWQQQGAVVCSVVAYLSTCTCQELWAFRQQQQQQQQHAASSARPLRGAAGGSREAPAVQNTHSEQQQQQRLGTALSWLVDCLLAAVPHEQLALVQLALATAVAEGTRLAQQQAASAAADEPNGGHFSTEPAAKKPRLIQQDELQQQQQNQKPSSSGEAGMPAKQLGLQLLIGLCCCEVLQHGSRHLVPPAAAAAAATIAGKSDTAEQALQYGSWLYRQLCLQVTPPVATPATAAAATAPGCGAQDAAGAGLQAPAALAQLLQQLSNTGPELVLQLVRIVMGVAAPAAAAAGGPAEHQAAAAAVMRPINSHAAAGKSHAEASSHLRQLLAEAAKQWRPLPDSACQGKKQQQGKKGGKGKQQQQQHQLGMAAAAAAAAHALAVPLKQVMPDAPNVNATWVCRHVVPVLVLQAHQQQQQQQQLSQQASTATAAGPTTALPALAALAQLLAADGLLLPAAGEVLVSARYLAEALNAAPARLQDAVAAAWRQQLQQRQAAAQSTGVLRPAGNTAAGLAAQQQQQRERSAANELLVPWKVLQPMLCLLSHIEADSPLAQLLASCVRRCLSSAAAVGAGSSNSSSSSSKVQEVLQHILLPVRFGMKMPARLWLLQQLLTPDSEQQQQQQQQQQGLPVQELAATSGAAAAGSGGVPAVVLECLKQLLQGEGQQQLAEGLQLLAEQRQGPQQQQGGSAKGRAASADKTNAGAVPLSLQQTQALDLAAGMLQLVETLGASSGAGAGAAVCSSNSTSDVETAAAACRGWQQQAAQQLREVLQGAAASCKVHPGLCQSALTVSRWCASAHM</sequence>
<feature type="region of interest" description="Disordered" evidence="1">
    <location>
        <begin position="262"/>
        <end position="281"/>
    </location>
</feature>
<name>A0A383WMM5_TETOB</name>
<proteinExistence type="predicted"/>
<evidence type="ECO:0000256" key="1">
    <source>
        <dbReference type="SAM" id="MobiDB-lite"/>
    </source>
</evidence>
<evidence type="ECO:0000313" key="3">
    <source>
        <dbReference type="EMBL" id="SZX78394.1"/>
    </source>
</evidence>
<organism evidence="3 4">
    <name type="scientific">Tetradesmus obliquus</name>
    <name type="common">Green alga</name>
    <name type="synonym">Acutodesmus obliquus</name>
    <dbReference type="NCBI Taxonomy" id="3088"/>
    <lineage>
        <taxon>Eukaryota</taxon>
        <taxon>Viridiplantae</taxon>
        <taxon>Chlorophyta</taxon>
        <taxon>core chlorophytes</taxon>
        <taxon>Chlorophyceae</taxon>
        <taxon>CS clade</taxon>
        <taxon>Sphaeropleales</taxon>
        <taxon>Scenedesmaceae</taxon>
        <taxon>Tetradesmus</taxon>
    </lineage>
</organism>
<evidence type="ECO:0000313" key="4">
    <source>
        <dbReference type="Proteomes" id="UP000256970"/>
    </source>
</evidence>
<feature type="compositionally biased region" description="Low complexity" evidence="1">
    <location>
        <begin position="262"/>
        <end position="271"/>
    </location>
</feature>
<feature type="region of interest" description="Disordered" evidence="1">
    <location>
        <begin position="458"/>
        <end position="487"/>
    </location>
</feature>
<keyword evidence="4" id="KW-1185">Reference proteome</keyword>
<dbReference type="Proteomes" id="UP000256970">
    <property type="component" value="Unassembled WGS sequence"/>
</dbReference>
<protein>
    <submittedName>
        <fullName evidence="3">Uncharacterized protein</fullName>
    </submittedName>
</protein>
<dbReference type="EMBL" id="FNXT01001320">
    <property type="protein sequence ID" value="SZX78394.1"/>
    <property type="molecule type" value="Genomic_DNA"/>
</dbReference>